<dbReference type="RefSeq" id="YP_009216891.1">
    <property type="nucleotide sequence ID" value="NC_028996.1"/>
</dbReference>
<sequence>MEDLCMDALVYERFVRAAFSIKLNNLINRSEDLGGLAEADIFRAANNLHELNEIKIGTGYAIAIFNNEILESCNVSDNDSNRMIELFDRSLIATSREEILDIIREYETYRGRYLTFNWKR</sequence>
<proteinExistence type="predicted"/>
<dbReference type="KEGG" id="vg:26643384"/>
<name>A0A090DCS4_9CAUD</name>
<dbReference type="GeneID" id="26643384"/>
<reference evidence="1 2" key="2">
    <citation type="submission" date="2014-09" db="EMBL/GenBank/DDBJ databases">
        <title>Abundant and diverse CRISPR spacers in Clostridium difficile strains and prophages target multiple phage types within this pathogen.</title>
        <authorList>
            <person name="Hargreaves K.R."/>
            <person name="Flores C."/>
            <person name="Lawley T.D."/>
            <person name="Clokie M.R.J."/>
        </authorList>
    </citation>
    <scope>NUCLEOTIDE SEQUENCE [LARGE SCALE GENOMIC DNA]</scope>
</reference>
<dbReference type="EMBL" id="LK985322">
    <property type="protein sequence ID" value="CDW17222.1"/>
    <property type="molecule type" value="Genomic_DNA"/>
</dbReference>
<reference evidence="1 2" key="1">
    <citation type="submission" date="2014-06" db="EMBL/GenBank/DDBJ databases">
        <authorList>
            <person name="Hargreaves K."/>
        </authorList>
    </citation>
    <scope>NUCLEOTIDE SEQUENCE [LARGE SCALE GENOMIC DNA]</scope>
</reference>
<dbReference type="OrthoDB" id="14417at10239"/>
<accession>A0A090DCS4</accession>
<dbReference type="Proteomes" id="UP000029364">
    <property type="component" value="Segment"/>
</dbReference>
<protein>
    <submittedName>
        <fullName evidence="1">Uncharacterized protein</fullName>
    </submittedName>
</protein>
<gene>
    <name evidence="1" type="primary">phiCDHM19_gp41</name>
</gene>
<organism evidence="1 2">
    <name type="scientific">Clostridium phage phiCDHM19</name>
    <dbReference type="NCBI Taxonomy" id="1522092"/>
    <lineage>
        <taxon>Viruses</taxon>
        <taxon>Duplodnaviria</taxon>
        <taxon>Heunggongvirae</taxon>
        <taxon>Uroviricota</taxon>
        <taxon>Caudoviricetes</taxon>
        <taxon>Lubbockvirus</taxon>
        <taxon>Lubbockvirus CDHM19</taxon>
    </lineage>
</organism>
<evidence type="ECO:0000313" key="2">
    <source>
        <dbReference type="Proteomes" id="UP000029364"/>
    </source>
</evidence>
<keyword evidence="2" id="KW-1185">Reference proteome</keyword>
<evidence type="ECO:0000313" key="1">
    <source>
        <dbReference type="EMBL" id="CDW17222.1"/>
    </source>
</evidence>